<dbReference type="NCBIfam" id="TIGR02118">
    <property type="entry name" value="EthD family reductase"/>
    <property type="match status" value="1"/>
</dbReference>
<dbReference type="EMBL" id="JAPEUY010000006">
    <property type="protein sequence ID" value="KAJ4372525.1"/>
    <property type="molecule type" value="Genomic_DNA"/>
</dbReference>
<comment type="caution">
    <text evidence="3">The sequence shown here is derived from an EMBL/GenBank/DDBJ whole genome shotgun (WGS) entry which is preliminary data.</text>
</comment>
<evidence type="ECO:0000259" key="2">
    <source>
        <dbReference type="Pfam" id="PF07110"/>
    </source>
</evidence>
<organism evidence="3 4">
    <name type="scientific">Neocucurbitaria cava</name>
    <dbReference type="NCBI Taxonomy" id="798079"/>
    <lineage>
        <taxon>Eukaryota</taxon>
        <taxon>Fungi</taxon>
        <taxon>Dikarya</taxon>
        <taxon>Ascomycota</taxon>
        <taxon>Pezizomycotina</taxon>
        <taxon>Dothideomycetes</taxon>
        <taxon>Pleosporomycetidae</taxon>
        <taxon>Pleosporales</taxon>
        <taxon>Pleosporineae</taxon>
        <taxon>Cucurbitariaceae</taxon>
        <taxon>Neocucurbitaria</taxon>
    </lineage>
</organism>
<dbReference type="GO" id="GO:0016491">
    <property type="term" value="F:oxidoreductase activity"/>
    <property type="evidence" value="ECO:0007669"/>
    <property type="project" value="InterPro"/>
</dbReference>
<evidence type="ECO:0000256" key="1">
    <source>
        <dbReference type="ARBA" id="ARBA00005986"/>
    </source>
</evidence>
<dbReference type="Proteomes" id="UP001140560">
    <property type="component" value="Unassembled WGS sequence"/>
</dbReference>
<feature type="domain" description="EthD" evidence="2">
    <location>
        <begin position="36"/>
        <end position="106"/>
    </location>
</feature>
<dbReference type="Gene3D" id="3.30.70.100">
    <property type="match status" value="1"/>
</dbReference>
<dbReference type="AlphaFoldDB" id="A0A9W8YBA3"/>
<dbReference type="InterPro" id="IPR009799">
    <property type="entry name" value="EthD_dom"/>
</dbReference>
<evidence type="ECO:0000313" key="3">
    <source>
        <dbReference type="EMBL" id="KAJ4372525.1"/>
    </source>
</evidence>
<proteinExistence type="inferred from homology"/>
<dbReference type="PANTHER" id="PTHR40260:SF2">
    <property type="entry name" value="BLR8190 PROTEIN"/>
    <property type="match status" value="1"/>
</dbReference>
<dbReference type="SUPFAM" id="SSF54909">
    <property type="entry name" value="Dimeric alpha+beta barrel"/>
    <property type="match status" value="1"/>
</dbReference>
<comment type="similarity">
    <text evidence="1">Belongs to the tpcK family.</text>
</comment>
<dbReference type="PANTHER" id="PTHR40260">
    <property type="entry name" value="BLR8190 PROTEIN"/>
    <property type="match status" value="1"/>
</dbReference>
<name>A0A9W8YBA3_9PLEO</name>
<sequence length="121" mass="13344">MSQPIPVRVGYFYQMSGQGASVIVAYPRTADSTFNKDYYLSTHMPLVKKHWTKHGLKSYAVTDLSSSDDAPYTYIVVMDFESLEGFGAAAQDESIKEIMGDVDNFSNVKPVLLHGSVIGRG</sequence>
<keyword evidence="4" id="KW-1185">Reference proteome</keyword>
<gene>
    <name evidence="3" type="ORF">N0V83_004300</name>
</gene>
<dbReference type="Pfam" id="PF07110">
    <property type="entry name" value="EthD"/>
    <property type="match status" value="1"/>
</dbReference>
<dbReference type="InterPro" id="IPR011008">
    <property type="entry name" value="Dimeric_a/b-barrel"/>
</dbReference>
<accession>A0A9W8YBA3</accession>
<reference evidence="3" key="1">
    <citation type="submission" date="2022-10" db="EMBL/GenBank/DDBJ databases">
        <title>Tapping the CABI collections for fungal endophytes: first genome assemblies for Collariella, Neodidymelliopsis, Ascochyta clinopodiicola, Didymella pomorum, Didymosphaeria variabile, Neocosmospora piperis and Neocucurbitaria cava.</title>
        <authorList>
            <person name="Hill R."/>
        </authorList>
    </citation>
    <scope>NUCLEOTIDE SEQUENCE</scope>
    <source>
        <strain evidence="3">IMI 356814</strain>
    </source>
</reference>
<protein>
    <recommendedName>
        <fullName evidence="2">EthD domain-containing protein</fullName>
    </recommendedName>
</protein>
<evidence type="ECO:0000313" key="4">
    <source>
        <dbReference type="Proteomes" id="UP001140560"/>
    </source>
</evidence>
<dbReference type="OrthoDB" id="4892971at2759"/>